<dbReference type="AlphaFoldDB" id="A0A8H6DC71"/>
<keyword evidence="1" id="KW-0808">Transferase</keyword>
<keyword evidence="2" id="KW-1185">Reference proteome</keyword>
<sequence>MLVGAPERFRSSNGNDLVDEFGTLFKQHKAEHAFGLILNHRHFDMNPDERLVEYRGTSVPWTRLLDKAKPSSWLFAEDGNCLPYEFHYSPDAAGDESESPNDPKYNEFIRSFNSLLHQKDAVGLFGPCVYPGDDFEGRVEIRANTNLHPDDAPKALVSTPAAWFFVQILQESAFTSVEETAIPGLPTKATLAVDK</sequence>
<protein>
    <submittedName>
        <fullName evidence="1">Phosphotransferase enzyme family domain-containing protein</fullName>
    </submittedName>
</protein>
<dbReference type="Proteomes" id="UP000544331">
    <property type="component" value="Unassembled WGS sequence"/>
</dbReference>
<reference evidence="1 2" key="1">
    <citation type="submission" date="2020-05" db="EMBL/GenBank/DDBJ databases">
        <title>Identification and distribution of gene clusters putatively required for synthesis of sphingolipid metabolism inhibitors in phylogenetically diverse species of the filamentous fungus Fusarium.</title>
        <authorList>
            <person name="Kim H.-S."/>
            <person name="Busman M."/>
            <person name="Brown D.W."/>
            <person name="Divon H."/>
            <person name="Uhlig S."/>
            <person name="Proctor R.H."/>
        </authorList>
    </citation>
    <scope>NUCLEOTIDE SEQUENCE [LARGE SCALE GENOMIC DNA]</scope>
    <source>
        <strain evidence="1 2">NRRL 66235</strain>
    </source>
</reference>
<dbReference type="OrthoDB" id="2322999at2759"/>
<evidence type="ECO:0000313" key="1">
    <source>
        <dbReference type="EMBL" id="KAF5712166.1"/>
    </source>
</evidence>
<proteinExistence type="predicted"/>
<dbReference type="EMBL" id="JAAOAN010000283">
    <property type="protein sequence ID" value="KAF5712166.1"/>
    <property type="molecule type" value="Genomic_DNA"/>
</dbReference>
<organism evidence="1 2">
    <name type="scientific">Fusarium mundagurra</name>
    <dbReference type="NCBI Taxonomy" id="1567541"/>
    <lineage>
        <taxon>Eukaryota</taxon>
        <taxon>Fungi</taxon>
        <taxon>Dikarya</taxon>
        <taxon>Ascomycota</taxon>
        <taxon>Pezizomycotina</taxon>
        <taxon>Sordariomycetes</taxon>
        <taxon>Hypocreomycetidae</taxon>
        <taxon>Hypocreales</taxon>
        <taxon>Nectriaceae</taxon>
        <taxon>Fusarium</taxon>
        <taxon>Fusarium fujikuroi species complex</taxon>
    </lineage>
</organism>
<dbReference type="GO" id="GO:0016740">
    <property type="term" value="F:transferase activity"/>
    <property type="evidence" value="ECO:0007669"/>
    <property type="project" value="UniProtKB-KW"/>
</dbReference>
<evidence type="ECO:0000313" key="2">
    <source>
        <dbReference type="Proteomes" id="UP000544331"/>
    </source>
</evidence>
<gene>
    <name evidence="1" type="ORF">FMUND_8588</name>
</gene>
<comment type="caution">
    <text evidence="1">The sequence shown here is derived from an EMBL/GenBank/DDBJ whole genome shotgun (WGS) entry which is preliminary data.</text>
</comment>
<accession>A0A8H6DC71</accession>
<name>A0A8H6DC71_9HYPO</name>